<proteinExistence type="predicted"/>
<evidence type="ECO:0000313" key="2">
    <source>
        <dbReference type="Proteomes" id="UP001430953"/>
    </source>
</evidence>
<keyword evidence="2" id="KW-1185">Reference proteome</keyword>
<dbReference type="AlphaFoldDB" id="A0AAW2EIE0"/>
<reference evidence="1 2" key="1">
    <citation type="submission" date="2023-03" db="EMBL/GenBank/DDBJ databases">
        <title>High recombination rates correlate with genetic variation in Cardiocondyla obscurior ants.</title>
        <authorList>
            <person name="Errbii M."/>
        </authorList>
    </citation>
    <scope>NUCLEOTIDE SEQUENCE [LARGE SCALE GENOMIC DNA]</scope>
    <source>
        <strain evidence="1">Alpha-2009</strain>
        <tissue evidence="1">Whole body</tissue>
    </source>
</reference>
<comment type="caution">
    <text evidence="1">The sequence shown here is derived from an EMBL/GenBank/DDBJ whole genome shotgun (WGS) entry which is preliminary data.</text>
</comment>
<evidence type="ECO:0000313" key="1">
    <source>
        <dbReference type="EMBL" id="KAL0103506.1"/>
    </source>
</evidence>
<gene>
    <name evidence="1" type="ORF">PUN28_017635</name>
</gene>
<protein>
    <recommendedName>
        <fullName evidence="3">SWIM-type domain-containing protein</fullName>
    </recommendedName>
</protein>
<accession>A0AAW2EIE0</accession>
<name>A0AAW2EIE0_9HYME</name>
<organism evidence="1 2">
    <name type="scientific">Cardiocondyla obscurior</name>
    <dbReference type="NCBI Taxonomy" id="286306"/>
    <lineage>
        <taxon>Eukaryota</taxon>
        <taxon>Metazoa</taxon>
        <taxon>Ecdysozoa</taxon>
        <taxon>Arthropoda</taxon>
        <taxon>Hexapoda</taxon>
        <taxon>Insecta</taxon>
        <taxon>Pterygota</taxon>
        <taxon>Neoptera</taxon>
        <taxon>Endopterygota</taxon>
        <taxon>Hymenoptera</taxon>
        <taxon>Apocrita</taxon>
        <taxon>Aculeata</taxon>
        <taxon>Formicoidea</taxon>
        <taxon>Formicidae</taxon>
        <taxon>Myrmicinae</taxon>
        <taxon>Cardiocondyla</taxon>
    </lineage>
</organism>
<evidence type="ECO:0008006" key="3">
    <source>
        <dbReference type="Google" id="ProtNLM"/>
    </source>
</evidence>
<sequence>MTTLNIIFLIFIFNFFYRRVNRVDYIYLKRYFISCVCPKWDYVRDAKIFCSHFIIKQLCCYFLGHGYHKSSVRRTFYATPRRSAGAQYCTVPRAVLLVLRRRPRCRECNFPAQLLFSFHDGGLIARANRALGQQLIKLWPQLGVGFKNTKKKRKEKKE</sequence>
<dbReference type="EMBL" id="JADYXP020000021">
    <property type="protein sequence ID" value="KAL0103506.1"/>
    <property type="molecule type" value="Genomic_DNA"/>
</dbReference>
<dbReference type="Proteomes" id="UP001430953">
    <property type="component" value="Unassembled WGS sequence"/>
</dbReference>